<gene>
    <name evidence="1" type="ORF">GS882_08950</name>
</gene>
<proteinExistence type="predicted"/>
<accession>A0A9Q5F091</accession>
<evidence type="ECO:0000313" key="2">
    <source>
        <dbReference type="Proteomes" id="UP000603463"/>
    </source>
</evidence>
<dbReference type="AlphaFoldDB" id="A0A9Q5F091"/>
<organism evidence="1 2">
    <name type="scientific">Rhodococcus hoagii</name>
    <name type="common">Corynebacterium equii</name>
    <dbReference type="NCBI Taxonomy" id="43767"/>
    <lineage>
        <taxon>Bacteria</taxon>
        <taxon>Bacillati</taxon>
        <taxon>Actinomycetota</taxon>
        <taxon>Actinomycetes</taxon>
        <taxon>Mycobacteriales</taxon>
        <taxon>Nocardiaceae</taxon>
        <taxon>Prescottella</taxon>
    </lineage>
</organism>
<dbReference type="RefSeq" id="WP_205915051.1">
    <property type="nucleotide sequence ID" value="NZ_MVDR01000021.1"/>
</dbReference>
<name>A0A9Q5F091_RHOHA</name>
<reference evidence="1" key="1">
    <citation type="journal article" date="2020" name="Environ. Microbiol.">
        <title>The novel and transferable erm(51) gene confers Macrolides, Lincosamides, and Streptogramins B (MLSB) resistance to clonal Rhodococcus equi in the environment.</title>
        <authorList>
            <person name="Huber L."/>
            <person name="Giguere S."/>
            <person name="Slovis N.M."/>
            <person name="Alvarez-Narvaez S."/>
            <person name="Hart K.A."/>
            <person name="Greiter M."/>
            <person name="Morris E.R.A."/>
            <person name="Cohen N.D."/>
        </authorList>
    </citation>
    <scope>NUCLEOTIDE SEQUENCE</scope>
    <source>
        <strain evidence="1">Lh_116_1</strain>
    </source>
</reference>
<comment type="caution">
    <text evidence="1">The sequence shown here is derived from an EMBL/GenBank/DDBJ whole genome shotgun (WGS) entry which is preliminary data.</text>
</comment>
<sequence>MTALSIIAPLGLLAIVLIATATLRKVADLEQAPRRKIRRPDSPAATTTNTHLATDQFEAMTYCPSCGAYGPHLMREPRRVSVSDIEAWERRRREFFDRKREDVQTWTVAAWGGGSVRTITDAPTFREPRPVDETEHTTIRICECGKEWGQK</sequence>
<protein>
    <submittedName>
        <fullName evidence="1">Uncharacterized protein</fullName>
    </submittedName>
</protein>
<dbReference type="EMBL" id="WVBC01000030">
    <property type="protein sequence ID" value="NKT78228.1"/>
    <property type="molecule type" value="Genomic_DNA"/>
</dbReference>
<dbReference type="Proteomes" id="UP000603463">
    <property type="component" value="Unassembled WGS sequence"/>
</dbReference>
<evidence type="ECO:0000313" key="1">
    <source>
        <dbReference type="EMBL" id="NKT78228.1"/>
    </source>
</evidence>